<evidence type="ECO:0000313" key="2">
    <source>
        <dbReference type="Proteomes" id="UP000035800"/>
    </source>
</evidence>
<dbReference type="AlphaFoldDB" id="A0A097ESF3"/>
<sequence length="36" mass="4108">MPQSLIFFLKMIEKEKGRILSIDVLLKSGIEVARGF</sequence>
<protein>
    <submittedName>
        <fullName evidence="1">Uncharacterized protein</fullName>
    </submittedName>
</protein>
<reference evidence="1 2" key="1">
    <citation type="journal article" date="2012" name="Gene">
        <title>Sequence of Leptospira santarosai serovar Shermani genome and prediction of virulence-associated genes.</title>
        <authorList>
            <person name="Chou L.F."/>
            <person name="Chen Y.T."/>
            <person name="Lu C.W."/>
            <person name="Ko Y.C."/>
            <person name="Tang C.Y."/>
            <person name="Pan M.J."/>
            <person name="Tian Y.C."/>
            <person name="Chiu C.H."/>
            <person name="Hung C.C."/>
            <person name="Yang C.W."/>
        </authorList>
    </citation>
    <scope>NUCLEOTIDE SEQUENCE [LARGE SCALE GENOMIC DNA]</scope>
    <source>
        <strain evidence="1">LT 821</strain>
    </source>
</reference>
<accession>A0A097ESF3</accession>
<name>A0A097ESF3_9LEPT</name>
<dbReference type="STRING" id="758847.LSS_21375"/>
<gene>
    <name evidence="1" type="ORF">LSS_21375</name>
</gene>
<dbReference type="KEGG" id="lst:LSS_21375"/>
<evidence type="ECO:0000313" key="1">
    <source>
        <dbReference type="EMBL" id="AIT10868.1"/>
    </source>
</evidence>
<reference evidence="1 2" key="2">
    <citation type="journal article" date="2014" name="Emerg. Microbes Infect.">
        <title>Potential impact on kidney infection: a whole-genome analysis of Leptospira santarosai serovar Shermani.</title>
        <authorList>
            <person name="Chou L.F."/>
            <person name="Chen T.W."/>
            <person name="Ko Y.C."/>
            <person name="Pan M.J."/>
            <person name="Tian Y.C."/>
            <person name="Chiu C.H."/>
            <person name="Tang P."/>
            <person name="Hung C.C."/>
            <person name="Yang C.W."/>
        </authorList>
    </citation>
    <scope>NUCLEOTIDE SEQUENCE</scope>
    <source>
        <strain evidence="1 2">LT 821</strain>
    </source>
</reference>
<dbReference type="Proteomes" id="UP000035800">
    <property type="component" value="Chromosome I"/>
</dbReference>
<organism evidence="1 2">
    <name type="scientific">Leptospira santarosai serovar Shermani str. LT 821</name>
    <dbReference type="NCBI Taxonomy" id="758847"/>
    <lineage>
        <taxon>Bacteria</taxon>
        <taxon>Pseudomonadati</taxon>
        <taxon>Spirochaetota</taxon>
        <taxon>Spirochaetia</taxon>
        <taxon>Leptospirales</taxon>
        <taxon>Leptospiraceae</taxon>
        <taxon>Leptospira</taxon>
    </lineage>
</organism>
<dbReference type="EMBL" id="CP006694">
    <property type="protein sequence ID" value="AIT10868.1"/>
    <property type="molecule type" value="Genomic_DNA"/>
</dbReference>
<proteinExistence type="predicted"/>